<dbReference type="EMBL" id="QNBD01000097">
    <property type="protein sequence ID" value="RKX71273.1"/>
    <property type="molecule type" value="Genomic_DNA"/>
</dbReference>
<dbReference type="InterPro" id="IPR006140">
    <property type="entry name" value="D-isomer_DH_NAD-bd"/>
</dbReference>
<dbReference type="PROSITE" id="PS00065">
    <property type="entry name" value="D_2_HYDROXYACID_DH_1"/>
    <property type="match status" value="1"/>
</dbReference>
<dbReference type="Pfam" id="PF02826">
    <property type="entry name" value="2-Hacid_dh_C"/>
    <property type="match status" value="1"/>
</dbReference>
<dbReference type="GO" id="GO:0030267">
    <property type="term" value="F:glyoxylate reductase (NADPH) activity"/>
    <property type="evidence" value="ECO:0007669"/>
    <property type="project" value="TreeGrafter"/>
</dbReference>
<comment type="similarity">
    <text evidence="1 3">Belongs to the D-isomer specific 2-hydroxyacid dehydrogenase family.</text>
</comment>
<dbReference type="GO" id="GO:0051287">
    <property type="term" value="F:NAD binding"/>
    <property type="evidence" value="ECO:0007669"/>
    <property type="project" value="InterPro"/>
</dbReference>
<dbReference type="Gene3D" id="3.40.50.720">
    <property type="entry name" value="NAD(P)-binding Rossmann-like Domain"/>
    <property type="match status" value="2"/>
</dbReference>
<evidence type="ECO:0000256" key="2">
    <source>
        <dbReference type="ARBA" id="ARBA00023002"/>
    </source>
</evidence>
<organism evidence="6 7">
    <name type="scientific">candidate division TA06 bacterium</name>
    <dbReference type="NCBI Taxonomy" id="2250710"/>
    <lineage>
        <taxon>Bacteria</taxon>
        <taxon>Bacteria division TA06</taxon>
    </lineage>
</organism>
<dbReference type="CDD" id="cd05301">
    <property type="entry name" value="GDH"/>
    <property type="match status" value="1"/>
</dbReference>
<dbReference type="InterPro" id="IPR006139">
    <property type="entry name" value="D-isomer_2_OHA_DH_cat_dom"/>
</dbReference>
<reference evidence="6 7" key="1">
    <citation type="submission" date="2018-06" db="EMBL/GenBank/DDBJ databases">
        <title>Extensive metabolic versatility and redundancy in microbially diverse, dynamic hydrothermal sediments.</title>
        <authorList>
            <person name="Dombrowski N."/>
            <person name="Teske A."/>
            <person name="Baker B.J."/>
        </authorList>
    </citation>
    <scope>NUCLEOTIDE SEQUENCE [LARGE SCALE GENOMIC DNA]</scope>
    <source>
        <strain evidence="6">B10_G13</strain>
    </source>
</reference>
<dbReference type="GO" id="GO:0016618">
    <property type="term" value="F:hydroxypyruvate reductase [NAD(P)H] activity"/>
    <property type="evidence" value="ECO:0007669"/>
    <property type="project" value="TreeGrafter"/>
</dbReference>
<evidence type="ECO:0000259" key="4">
    <source>
        <dbReference type="Pfam" id="PF00389"/>
    </source>
</evidence>
<evidence type="ECO:0000313" key="6">
    <source>
        <dbReference type="EMBL" id="RKX71273.1"/>
    </source>
</evidence>
<dbReference type="InterPro" id="IPR050223">
    <property type="entry name" value="D-isomer_2-hydroxyacid_DH"/>
</dbReference>
<dbReference type="PROSITE" id="PS00670">
    <property type="entry name" value="D_2_HYDROXYACID_DH_2"/>
    <property type="match status" value="1"/>
</dbReference>
<dbReference type="PANTHER" id="PTHR10996">
    <property type="entry name" value="2-HYDROXYACID DEHYDROGENASE-RELATED"/>
    <property type="match status" value="1"/>
</dbReference>
<sequence>MIIITNDKLPSIGIELLKAKFNDIVVLSSDTAESDRIEYYKNADAILSLLRDKFDRNILEQCKKLRVISNYAVGYDNIDTNTANKLKIWICNTPNVLTNTTADLAFGIMMAAARKICVSQQFLKKGLYHGWEPDLFLGYDIYGKTIGIIGAGKIGQAIGKRALGFNMKIIYYKRNRDFDFENITGAIYSSIDDILRKSDFISLNTPLTKDTYHLIGEKEFGLMKPNSILINTSRGSVINEKDLVNALKNGKIASCALDVFEFEPQITKELMLFDNIILTPHIGSASYETRNKMALIAAQNIIDILSNNKCNNIVNGG</sequence>
<name>A0A660SKL7_UNCT6</name>
<protein>
    <submittedName>
        <fullName evidence="6">D-glycerate dehydrogenase</fullName>
    </submittedName>
</protein>
<accession>A0A660SKL7</accession>
<comment type="caution">
    <text evidence="6">The sequence shown here is derived from an EMBL/GenBank/DDBJ whole genome shotgun (WGS) entry which is preliminary data.</text>
</comment>
<evidence type="ECO:0000256" key="1">
    <source>
        <dbReference type="ARBA" id="ARBA00005854"/>
    </source>
</evidence>
<dbReference type="AlphaFoldDB" id="A0A660SKL7"/>
<dbReference type="Pfam" id="PF00389">
    <property type="entry name" value="2-Hacid_dh"/>
    <property type="match status" value="1"/>
</dbReference>
<dbReference type="InterPro" id="IPR029752">
    <property type="entry name" value="D-isomer_DH_CS1"/>
</dbReference>
<dbReference type="InterPro" id="IPR029753">
    <property type="entry name" value="D-isomer_DH_CS"/>
</dbReference>
<feature type="domain" description="D-isomer specific 2-hydroxyacid dehydrogenase catalytic" evidence="4">
    <location>
        <begin position="8"/>
        <end position="315"/>
    </location>
</feature>
<dbReference type="PROSITE" id="PS00671">
    <property type="entry name" value="D_2_HYDROXYACID_DH_3"/>
    <property type="match status" value="1"/>
</dbReference>
<dbReference type="FunFam" id="3.40.50.720:FF:000462">
    <property type="entry name" value="Glyoxylate reductase (NADP+)"/>
    <property type="match status" value="1"/>
</dbReference>
<feature type="domain" description="D-isomer specific 2-hydroxyacid dehydrogenase NAD-binding" evidence="5">
    <location>
        <begin position="107"/>
        <end position="283"/>
    </location>
</feature>
<dbReference type="SUPFAM" id="SSF52283">
    <property type="entry name" value="Formate/glycerate dehydrogenase catalytic domain-like"/>
    <property type="match status" value="1"/>
</dbReference>
<evidence type="ECO:0000313" key="7">
    <source>
        <dbReference type="Proteomes" id="UP000271125"/>
    </source>
</evidence>
<gene>
    <name evidence="6" type="ORF">DRP43_02610</name>
</gene>
<dbReference type="InterPro" id="IPR036291">
    <property type="entry name" value="NAD(P)-bd_dom_sf"/>
</dbReference>
<dbReference type="GO" id="GO:0005829">
    <property type="term" value="C:cytosol"/>
    <property type="evidence" value="ECO:0007669"/>
    <property type="project" value="TreeGrafter"/>
</dbReference>
<keyword evidence="2 3" id="KW-0560">Oxidoreductase</keyword>
<dbReference type="SUPFAM" id="SSF51735">
    <property type="entry name" value="NAD(P)-binding Rossmann-fold domains"/>
    <property type="match status" value="1"/>
</dbReference>
<proteinExistence type="inferred from homology"/>
<evidence type="ECO:0000259" key="5">
    <source>
        <dbReference type="Pfam" id="PF02826"/>
    </source>
</evidence>
<dbReference type="Proteomes" id="UP000271125">
    <property type="component" value="Unassembled WGS sequence"/>
</dbReference>
<evidence type="ECO:0000256" key="3">
    <source>
        <dbReference type="RuleBase" id="RU003719"/>
    </source>
</evidence>
<dbReference type="PANTHER" id="PTHR10996:SF283">
    <property type="entry name" value="GLYOXYLATE_HYDROXYPYRUVATE REDUCTASE B"/>
    <property type="match status" value="1"/>
</dbReference>